<dbReference type="EnsemblMetazoa" id="G1496.3">
    <property type="protein sequence ID" value="G1496.3:cds"/>
    <property type="gene ID" value="G1496"/>
</dbReference>
<reference evidence="1" key="1">
    <citation type="submission" date="2022-08" db="UniProtKB">
        <authorList>
            <consortium name="EnsemblMetazoa"/>
        </authorList>
    </citation>
    <scope>IDENTIFICATION</scope>
    <source>
        <strain evidence="1">05x7-T-G4-1.051#20</strain>
    </source>
</reference>
<protein>
    <submittedName>
        <fullName evidence="1">Uncharacterized protein</fullName>
    </submittedName>
</protein>
<dbReference type="Proteomes" id="UP000005408">
    <property type="component" value="Unassembled WGS sequence"/>
</dbReference>
<dbReference type="AlphaFoldDB" id="A0A8W8IQB3"/>
<keyword evidence="2" id="KW-1185">Reference proteome</keyword>
<evidence type="ECO:0000313" key="2">
    <source>
        <dbReference type="Proteomes" id="UP000005408"/>
    </source>
</evidence>
<name>A0A8W8IQB3_MAGGI</name>
<sequence>MADEARKINVLQNSHERDKTLFESLSRTVRSVITPSWLTEIVRTVKESTKPEEVIKKEEVKKFVAAAEVPDLVPNSKSMKLLTSDALQHRQETFQDSTMQCPSPKNLGSSFQDKQYKNREDVNTHPFDLERCKINMVKIKNLENHHDVTGNGEDHQNKHYIQDVNKSQDTSEKGSVIKKVPFSNNPGFDITMFSLPYERRLSANCGRSHLSPFYSGKTRFGGALSQKSRLNSSAPNLNRVPYVVRQKIKAKARNRSSTTSAKRILETLQKISTPMHVELSDIFQMIFFDCQKWISPLVILLEYTIRLYQLIKPLLQKLYSGPNKFQIWKRD</sequence>
<organism evidence="1 2">
    <name type="scientific">Magallana gigas</name>
    <name type="common">Pacific oyster</name>
    <name type="synonym">Crassostrea gigas</name>
    <dbReference type="NCBI Taxonomy" id="29159"/>
    <lineage>
        <taxon>Eukaryota</taxon>
        <taxon>Metazoa</taxon>
        <taxon>Spiralia</taxon>
        <taxon>Lophotrochozoa</taxon>
        <taxon>Mollusca</taxon>
        <taxon>Bivalvia</taxon>
        <taxon>Autobranchia</taxon>
        <taxon>Pteriomorphia</taxon>
        <taxon>Ostreida</taxon>
        <taxon>Ostreoidea</taxon>
        <taxon>Ostreidae</taxon>
        <taxon>Magallana</taxon>
    </lineage>
</organism>
<accession>A0A8W8IQB3</accession>
<evidence type="ECO:0000313" key="1">
    <source>
        <dbReference type="EnsemblMetazoa" id="G1496.3:cds"/>
    </source>
</evidence>
<proteinExistence type="predicted"/>